<dbReference type="EMBL" id="MN740701">
    <property type="protein sequence ID" value="QHU09021.1"/>
    <property type="molecule type" value="Genomic_DNA"/>
</dbReference>
<protein>
    <submittedName>
        <fullName evidence="1">Uncharacterized protein</fullName>
    </submittedName>
</protein>
<sequence length="96" mass="12032">MHEYHNEEEVIDKFIAFKRIIPFSLYHNCPYYKFYGLKIYRVCYSCFENKLMYCPRIQMLREIGQRVKFMKKSYTKTEEEIENWNRLFSRYLKNSV</sequence>
<accession>A0A6C0JVS2</accession>
<name>A0A6C0JVS2_9ZZZZ</name>
<organism evidence="1">
    <name type="scientific">viral metagenome</name>
    <dbReference type="NCBI Taxonomy" id="1070528"/>
    <lineage>
        <taxon>unclassified sequences</taxon>
        <taxon>metagenomes</taxon>
        <taxon>organismal metagenomes</taxon>
    </lineage>
</organism>
<proteinExistence type="predicted"/>
<dbReference type="AlphaFoldDB" id="A0A6C0JVS2"/>
<evidence type="ECO:0000313" key="1">
    <source>
        <dbReference type="EMBL" id="QHU09021.1"/>
    </source>
</evidence>
<reference evidence="1" key="1">
    <citation type="journal article" date="2020" name="Nature">
        <title>Giant virus diversity and host interactions through global metagenomics.</title>
        <authorList>
            <person name="Schulz F."/>
            <person name="Roux S."/>
            <person name="Paez-Espino D."/>
            <person name="Jungbluth S."/>
            <person name="Walsh D.A."/>
            <person name="Denef V.J."/>
            <person name="McMahon K.D."/>
            <person name="Konstantinidis K.T."/>
            <person name="Eloe-Fadrosh E.A."/>
            <person name="Kyrpides N.C."/>
            <person name="Woyke T."/>
        </authorList>
    </citation>
    <scope>NUCLEOTIDE SEQUENCE</scope>
    <source>
        <strain evidence="1">GVMAG-S-1064190-84</strain>
    </source>
</reference>